<feature type="transmembrane region" description="Helical" evidence="1">
    <location>
        <begin position="32"/>
        <end position="53"/>
    </location>
</feature>
<feature type="domain" description="DUF7847" evidence="2">
    <location>
        <begin position="99"/>
        <end position="295"/>
    </location>
</feature>
<accession>A0ABT6Y9A9</accession>
<organism evidence="3 4">
    <name type="scientific">Flectobacillus roseus</name>
    <dbReference type="NCBI Taxonomy" id="502259"/>
    <lineage>
        <taxon>Bacteria</taxon>
        <taxon>Pseudomonadati</taxon>
        <taxon>Bacteroidota</taxon>
        <taxon>Cytophagia</taxon>
        <taxon>Cytophagales</taxon>
        <taxon>Flectobacillaceae</taxon>
        <taxon>Flectobacillus</taxon>
    </lineage>
</organism>
<sequence>MEKQYLPLERERDFSQKINDTFSFVRLNFKDLFLALLFIVGPILLIAGIAGGFHQINVLSSNYSDTPIDANAGVEEILRRFSRSGIDIIGPAYFILLFATVISMVLLVVTVYSYMQCYLEDSVSRITVERVTEKVKIHFLPVFRGFFLVLLVFFGIIILASLATGALGIAVGGVAGPMIIGIFGLVIFAVMIYFMIMFLLSPAIIVFEDASPGFSLRRAKYLIEGKWWSTFGLVMVVSIIVYFIGLVFSLPAAILSVLKVLGIQSGITSDWVVVISTVISMVGSSILSAITYIALGFQYFNLVEKKDGNSLFKQINNLGNH</sequence>
<evidence type="ECO:0000313" key="3">
    <source>
        <dbReference type="EMBL" id="MDI9860163.1"/>
    </source>
</evidence>
<dbReference type="Proteomes" id="UP001236507">
    <property type="component" value="Unassembled WGS sequence"/>
</dbReference>
<evidence type="ECO:0000313" key="4">
    <source>
        <dbReference type="Proteomes" id="UP001236507"/>
    </source>
</evidence>
<gene>
    <name evidence="3" type="ORF">QM524_13165</name>
</gene>
<keyword evidence="4" id="KW-1185">Reference proteome</keyword>
<feature type="transmembrane region" description="Helical" evidence="1">
    <location>
        <begin position="146"/>
        <end position="172"/>
    </location>
</feature>
<evidence type="ECO:0000256" key="1">
    <source>
        <dbReference type="SAM" id="Phobius"/>
    </source>
</evidence>
<feature type="transmembrane region" description="Helical" evidence="1">
    <location>
        <begin position="227"/>
        <end position="251"/>
    </location>
</feature>
<feature type="transmembrane region" description="Helical" evidence="1">
    <location>
        <begin position="92"/>
        <end position="115"/>
    </location>
</feature>
<comment type="caution">
    <text evidence="3">The sequence shown here is derived from an EMBL/GenBank/DDBJ whole genome shotgun (WGS) entry which is preliminary data.</text>
</comment>
<dbReference type="EMBL" id="JASHIF010000010">
    <property type="protein sequence ID" value="MDI9860163.1"/>
    <property type="molecule type" value="Genomic_DNA"/>
</dbReference>
<reference evidence="3 4" key="1">
    <citation type="submission" date="2023-05" db="EMBL/GenBank/DDBJ databases">
        <title>Novel species of genus Flectobacillus isolated from stream in China.</title>
        <authorList>
            <person name="Lu H."/>
        </authorList>
    </citation>
    <scope>NUCLEOTIDE SEQUENCE [LARGE SCALE GENOMIC DNA]</scope>
    <source>
        <strain evidence="3 4">KCTC 42575</strain>
    </source>
</reference>
<dbReference type="InterPro" id="IPR057169">
    <property type="entry name" value="DUF7847"/>
</dbReference>
<dbReference type="Pfam" id="PF25231">
    <property type="entry name" value="DUF7847"/>
    <property type="match status" value="1"/>
</dbReference>
<keyword evidence="1" id="KW-0812">Transmembrane</keyword>
<feature type="transmembrane region" description="Helical" evidence="1">
    <location>
        <begin position="178"/>
        <end position="207"/>
    </location>
</feature>
<evidence type="ECO:0000259" key="2">
    <source>
        <dbReference type="Pfam" id="PF25231"/>
    </source>
</evidence>
<dbReference type="RefSeq" id="WP_283344956.1">
    <property type="nucleotide sequence ID" value="NZ_JASHIF010000010.1"/>
</dbReference>
<protein>
    <recommendedName>
        <fullName evidence="2">DUF7847 domain-containing protein</fullName>
    </recommendedName>
</protein>
<name>A0ABT6Y9A9_9BACT</name>
<feature type="transmembrane region" description="Helical" evidence="1">
    <location>
        <begin position="271"/>
        <end position="295"/>
    </location>
</feature>
<proteinExistence type="predicted"/>
<keyword evidence="1" id="KW-0472">Membrane</keyword>
<keyword evidence="1" id="KW-1133">Transmembrane helix</keyword>